<proteinExistence type="predicted"/>
<dbReference type="AlphaFoldDB" id="A0A814HTF0"/>
<feature type="transmembrane region" description="Helical" evidence="1">
    <location>
        <begin position="122"/>
        <end position="143"/>
    </location>
</feature>
<feature type="transmembrane region" description="Helical" evidence="1">
    <location>
        <begin position="206"/>
        <end position="224"/>
    </location>
</feature>
<evidence type="ECO:0000313" key="2">
    <source>
        <dbReference type="EMBL" id="CAF1015107.1"/>
    </source>
</evidence>
<keyword evidence="1" id="KW-0472">Membrane</keyword>
<feature type="transmembrane region" description="Helical" evidence="1">
    <location>
        <begin position="155"/>
        <end position="186"/>
    </location>
</feature>
<gene>
    <name evidence="3" type="ORF">OKA104_LOCUS18848</name>
    <name evidence="2" type="ORF">VCS650_LOCUS15482</name>
</gene>
<accession>A0A814HTF0</accession>
<name>A0A814HTF0_9BILA</name>
<keyword evidence="1" id="KW-1133">Transmembrane helix</keyword>
<sequence length="238" mass="26326">MSVVDTPKPISEYTQNEVAVDNETLSTGVEIIVQPISEMNSPVAQHVLADNSTSTLSISPSHRISSNFSRSHSETRRKFGMDACITMCGLFVALLILCIPITELVIGIKYQHQCPIQPKIPIYLIVAGSLTLPMLVLSSAMSIDSITRDFRERRLGFSLILGLVFLAILISLVMFAWFITGSVWIYSITNRVQYTNPIDPNYCDKLLYRFAYVITIINWVSLGLSCCQSCSIGCCGGD</sequence>
<evidence type="ECO:0000256" key="1">
    <source>
        <dbReference type="SAM" id="Phobius"/>
    </source>
</evidence>
<feature type="transmembrane region" description="Helical" evidence="1">
    <location>
        <begin position="79"/>
        <end position="102"/>
    </location>
</feature>
<organism evidence="2 4">
    <name type="scientific">Adineta steineri</name>
    <dbReference type="NCBI Taxonomy" id="433720"/>
    <lineage>
        <taxon>Eukaryota</taxon>
        <taxon>Metazoa</taxon>
        <taxon>Spiralia</taxon>
        <taxon>Gnathifera</taxon>
        <taxon>Rotifera</taxon>
        <taxon>Eurotatoria</taxon>
        <taxon>Bdelloidea</taxon>
        <taxon>Adinetida</taxon>
        <taxon>Adinetidae</taxon>
        <taxon>Adineta</taxon>
    </lineage>
</organism>
<dbReference type="PANTHER" id="PTHR33444">
    <property type="entry name" value="SI:DKEY-19B23.12-RELATED"/>
    <property type="match status" value="1"/>
</dbReference>
<evidence type="ECO:0000313" key="4">
    <source>
        <dbReference type="Proteomes" id="UP000663891"/>
    </source>
</evidence>
<dbReference type="Proteomes" id="UP000663881">
    <property type="component" value="Unassembled WGS sequence"/>
</dbReference>
<comment type="caution">
    <text evidence="2">The sequence shown here is derived from an EMBL/GenBank/DDBJ whole genome shotgun (WGS) entry which is preliminary data.</text>
</comment>
<dbReference type="EMBL" id="CAJOAY010001189">
    <property type="protein sequence ID" value="CAF3807324.1"/>
    <property type="molecule type" value="Genomic_DNA"/>
</dbReference>
<dbReference type="InterPro" id="IPR040350">
    <property type="entry name" value="TMEM272"/>
</dbReference>
<dbReference type="Proteomes" id="UP000663891">
    <property type="component" value="Unassembled WGS sequence"/>
</dbReference>
<evidence type="ECO:0000313" key="3">
    <source>
        <dbReference type="EMBL" id="CAF3807324.1"/>
    </source>
</evidence>
<dbReference type="PANTHER" id="PTHR33444:SF7">
    <property type="entry name" value="TRANSMEMBRANE PROTEIN 272"/>
    <property type="match status" value="1"/>
</dbReference>
<dbReference type="OrthoDB" id="6157510at2759"/>
<protein>
    <submittedName>
        <fullName evidence="2">Uncharacterized protein</fullName>
    </submittedName>
</protein>
<keyword evidence="1" id="KW-0812">Transmembrane</keyword>
<reference evidence="2" key="1">
    <citation type="submission" date="2021-02" db="EMBL/GenBank/DDBJ databases">
        <authorList>
            <person name="Nowell W R."/>
        </authorList>
    </citation>
    <scope>NUCLEOTIDE SEQUENCE</scope>
</reference>
<dbReference type="EMBL" id="CAJNON010000134">
    <property type="protein sequence ID" value="CAF1015107.1"/>
    <property type="molecule type" value="Genomic_DNA"/>
</dbReference>